<gene>
    <name evidence="2" type="ORF">M0R45_037392</name>
</gene>
<dbReference type="InterPro" id="IPR000626">
    <property type="entry name" value="Ubiquitin-like_dom"/>
</dbReference>
<evidence type="ECO:0000313" key="3">
    <source>
        <dbReference type="Proteomes" id="UP001457282"/>
    </source>
</evidence>
<dbReference type="SUPFAM" id="SSF54236">
    <property type="entry name" value="Ubiquitin-like"/>
    <property type="match status" value="1"/>
</dbReference>
<dbReference type="InterPro" id="IPR029071">
    <property type="entry name" value="Ubiquitin-like_domsf"/>
</dbReference>
<dbReference type="SMART" id="SM00213">
    <property type="entry name" value="UBQ"/>
    <property type="match status" value="1"/>
</dbReference>
<comment type="caution">
    <text evidence="2">The sequence shown here is derived from an EMBL/GenBank/DDBJ whole genome shotgun (WGS) entry which is preliminary data.</text>
</comment>
<dbReference type="PROSITE" id="PS50053">
    <property type="entry name" value="UBIQUITIN_2"/>
    <property type="match status" value="1"/>
</dbReference>
<proteinExistence type="predicted"/>
<organism evidence="2 3">
    <name type="scientific">Rubus argutus</name>
    <name type="common">Southern blackberry</name>
    <dbReference type="NCBI Taxonomy" id="59490"/>
    <lineage>
        <taxon>Eukaryota</taxon>
        <taxon>Viridiplantae</taxon>
        <taxon>Streptophyta</taxon>
        <taxon>Embryophyta</taxon>
        <taxon>Tracheophyta</taxon>
        <taxon>Spermatophyta</taxon>
        <taxon>Magnoliopsida</taxon>
        <taxon>eudicotyledons</taxon>
        <taxon>Gunneridae</taxon>
        <taxon>Pentapetalae</taxon>
        <taxon>rosids</taxon>
        <taxon>fabids</taxon>
        <taxon>Rosales</taxon>
        <taxon>Rosaceae</taxon>
        <taxon>Rosoideae</taxon>
        <taxon>Rosoideae incertae sedis</taxon>
        <taxon>Rubus</taxon>
    </lineage>
</organism>
<keyword evidence="3" id="KW-1185">Reference proteome</keyword>
<evidence type="ECO:0000259" key="1">
    <source>
        <dbReference type="PROSITE" id="PS50053"/>
    </source>
</evidence>
<dbReference type="EMBL" id="JBEDUW010000007">
    <property type="protein sequence ID" value="KAK9913581.1"/>
    <property type="molecule type" value="Genomic_DNA"/>
</dbReference>
<dbReference type="CDD" id="cd17039">
    <property type="entry name" value="Ubl_ubiquitin_like"/>
    <property type="match status" value="1"/>
</dbReference>
<evidence type="ECO:0000313" key="2">
    <source>
        <dbReference type="EMBL" id="KAK9913581.1"/>
    </source>
</evidence>
<accession>A0AAW1W2P6</accession>
<dbReference type="AlphaFoldDB" id="A0AAW1W2P6"/>
<dbReference type="Gene3D" id="3.10.20.90">
    <property type="entry name" value="Phosphatidylinositol 3-kinase Catalytic Subunit, Chain A, domain 1"/>
    <property type="match status" value="1"/>
</dbReference>
<feature type="domain" description="Ubiquitin-like" evidence="1">
    <location>
        <begin position="19"/>
        <end position="74"/>
    </location>
</feature>
<dbReference type="Proteomes" id="UP001457282">
    <property type="component" value="Unassembled WGS sequence"/>
</dbReference>
<protein>
    <recommendedName>
        <fullName evidence="1">Ubiquitin-like domain-containing protein</fullName>
    </recommendedName>
</protein>
<sequence length="171" mass="19526">MPINVVNQFELQWTSTDLTVGELKHHIQRRSGTPATMQFLFHKGNELNNEDRSLSEYGLNLDSTLILIIRSGDPQLGDEDGHGQERTLHIMNSRLMNVFEFLTTIDLEGTDTVLHLEEEICRVLGCNIQSQRLDTGDSPLNNRSRIHDIPELMIHPVVHLTILPGYRFNTN</sequence>
<reference evidence="2 3" key="1">
    <citation type="journal article" date="2023" name="G3 (Bethesda)">
        <title>A chromosome-length genome assembly and annotation of blackberry (Rubus argutus, cv. 'Hillquist').</title>
        <authorList>
            <person name="Bruna T."/>
            <person name="Aryal R."/>
            <person name="Dudchenko O."/>
            <person name="Sargent D.J."/>
            <person name="Mead D."/>
            <person name="Buti M."/>
            <person name="Cavallini A."/>
            <person name="Hytonen T."/>
            <person name="Andres J."/>
            <person name="Pham M."/>
            <person name="Weisz D."/>
            <person name="Mascagni F."/>
            <person name="Usai G."/>
            <person name="Natali L."/>
            <person name="Bassil N."/>
            <person name="Fernandez G.E."/>
            <person name="Lomsadze A."/>
            <person name="Armour M."/>
            <person name="Olukolu B."/>
            <person name="Poorten T."/>
            <person name="Britton C."/>
            <person name="Davik J."/>
            <person name="Ashrafi H."/>
            <person name="Aiden E.L."/>
            <person name="Borodovsky M."/>
            <person name="Worthington M."/>
        </authorList>
    </citation>
    <scope>NUCLEOTIDE SEQUENCE [LARGE SCALE GENOMIC DNA]</scope>
    <source>
        <strain evidence="2">PI 553951</strain>
    </source>
</reference>
<name>A0AAW1W2P6_RUBAR</name>
<dbReference type="Pfam" id="PF00240">
    <property type="entry name" value="ubiquitin"/>
    <property type="match status" value="1"/>
</dbReference>